<evidence type="ECO:0008006" key="4">
    <source>
        <dbReference type="Google" id="ProtNLM"/>
    </source>
</evidence>
<accession>A0AAN6WYE1</accession>
<sequence length="76" mass="8543">MAYICTSILFFFFFFLEGFTRTRTDRKSKVASESGRTQLSQATVTTRYGDQTDLQAAKDTIFVTHSESTCQGNGQP</sequence>
<evidence type="ECO:0000256" key="1">
    <source>
        <dbReference type="SAM" id="SignalP"/>
    </source>
</evidence>
<keyword evidence="1" id="KW-0732">Signal</keyword>
<keyword evidence="3" id="KW-1185">Reference proteome</keyword>
<comment type="caution">
    <text evidence="2">The sequence shown here is derived from an EMBL/GenBank/DDBJ whole genome shotgun (WGS) entry which is preliminary data.</text>
</comment>
<feature type="signal peptide" evidence="1">
    <location>
        <begin position="1"/>
        <end position="24"/>
    </location>
</feature>
<gene>
    <name evidence="2" type="ORF">QBC35DRAFT_74448</name>
</gene>
<evidence type="ECO:0000313" key="3">
    <source>
        <dbReference type="Proteomes" id="UP001302126"/>
    </source>
</evidence>
<evidence type="ECO:0000313" key="2">
    <source>
        <dbReference type="EMBL" id="KAK4190564.1"/>
    </source>
</evidence>
<organism evidence="2 3">
    <name type="scientific">Podospora australis</name>
    <dbReference type="NCBI Taxonomy" id="1536484"/>
    <lineage>
        <taxon>Eukaryota</taxon>
        <taxon>Fungi</taxon>
        <taxon>Dikarya</taxon>
        <taxon>Ascomycota</taxon>
        <taxon>Pezizomycotina</taxon>
        <taxon>Sordariomycetes</taxon>
        <taxon>Sordariomycetidae</taxon>
        <taxon>Sordariales</taxon>
        <taxon>Podosporaceae</taxon>
        <taxon>Podospora</taxon>
    </lineage>
</organism>
<dbReference type="Proteomes" id="UP001302126">
    <property type="component" value="Unassembled WGS sequence"/>
</dbReference>
<dbReference type="AlphaFoldDB" id="A0AAN6WYE1"/>
<reference evidence="2" key="1">
    <citation type="journal article" date="2023" name="Mol. Phylogenet. Evol.">
        <title>Genome-scale phylogeny and comparative genomics of the fungal order Sordariales.</title>
        <authorList>
            <person name="Hensen N."/>
            <person name="Bonometti L."/>
            <person name="Westerberg I."/>
            <person name="Brannstrom I.O."/>
            <person name="Guillou S."/>
            <person name="Cros-Aarteil S."/>
            <person name="Calhoun S."/>
            <person name="Haridas S."/>
            <person name="Kuo A."/>
            <person name="Mondo S."/>
            <person name="Pangilinan J."/>
            <person name="Riley R."/>
            <person name="LaButti K."/>
            <person name="Andreopoulos B."/>
            <person name="Lipzen A."/>
            <person name="Chen C."/>
            <person name="Yan M."/>
            <person name="Daum C."/>
            <person name="Ng V."/>
            <person name="Clum A."/>
            <person name="Steindorff A."/>
            <person name="Ohm R.A."/>
            <person name="Martin F."/>
            <person name="Silar P."/>
            <person name="Natvig D.O."/>
            <person name="Lalanne C."/>
            <person name="Gautier V."/>
            <person name="Ament-Velasquez S.L."/>
            <person name="Kruys A."/>
            <person name="Hutchinson M.I."/>
            <person name="Powell A.J."/>
            <person name="Barry K."/>
            <person name="Miller A.N."/>
            <person name="Grigoriev I.V."/>
            <person name="Debuchy R."/>
            <person name="Gladieux P."/>
            <person name="Hiltunen Thoren M."/>
            <person name="Johannesson H."/>
        </authorList>
    </citation>
    <scope>NUCLEOTIDE SEQUENCE</scope>
    <source>
        <strain evidence="2">PSN309</strain>
    </source>
</reference>
<reference evidence="2" key="2">
    <citation type="submission" date="2023-05" db="EMBL/GenBank/DDBJ databases">
        <authorList>
            <consortium name="Lawrence Berkeley National Laboratory"/>
            <person name="Steindorff A."/>
            <person name="Hensen N."/>
            <person name="Bonometti L."/>
            <person name="Westerberg I."/>
            <person name="Brannstrom I.O."/>
            <person name="Guillou S."/>
            <person name="Cros-Aarteil S."/>
            <person name="Calhoun S."/>
            <person name="Haridas S."/>
            <person name="Kuo A."/>
            <person name="Mondo S."/>
            <person name="Pangilinan J."/>
            <person name="Riley R."/>
            <person name="Labutti K."/>
            <person name="Andreopoulos B."/>
            <person name="Lipzen A."/>
            <person name="Chen C."/>
            <person name="Yanf M."/>
            <person name="Daum C."/>
            <person name="Ng V."/>
            <person name="Clum A."/>
            <person name="Ohm R."/>
            <person name="Martin F."/>
            <person name="Silar P."/>
            <person name="Natvig D."/>
            <person name="Lalanne C."/>
            <person name="Gautier V."/>
            <person name="Ament-Velasquez S.L."/>
            <person name="Kruys A."/>
            <person name="Hutchinson M.I."/>
            <person name="Powell A.J."/>
            <person name="Barry K."/>
            <person name="Miller A.N."/>
            <person name="Grigoriev I.V."/>
            <person name="Debuchy R."/>
            <person name="Gladieux P."/>
            <person name="Thoren M.H."/>
            <person name="Johannesson H."/>
        </authorList>
    </citation>
    <scope>NUCLEOTIDE SEQUENCE</scope>
    <source>
        <strain evidence="2">PSN309</strain>
    </source>
</reference>
<feature type="chain" id="PRO_5042916713" description="Secreted protein" evidence="1">
    <location>
        <begin position="25"/>
        <end position="76"/>
    </location>
</feature>
<name>A0AAN6WYE1_9PEZI</name>
<proteinExistence type="predicted"/>
<dbReference type="EMBL" id="MU864365">
    <property type="protein sequence ID" value="KAK4190564.1"/>
    <property type="molecule type" value="Genomic_DNA"/>
</dbReference>
<protein>
    <recommendedName>
        <fullName evidence="4">Secreted protein</fullName>
    </recommendedName>
</protein>